<protein>
    <recommendedName>
        <fullName evidence="4">chitinase</fullName>
        <ecNumber evidence="4">3.2.1.14</ecNumber>
    </recommendedName>
</protein>
<dbReference type="InterPro" id="IPR001579">
    <property type="entry name" value="Glyco_hydro_18_chit_AS"/>
</dbReference>
<dbReference type="Gene3D" id="3.10.50.10">
    <property type="match status" value="1"/>
</dbReference>
<dbReference type="PROSITE" id="PS01095">
    <property type="entry name" value="GH18_1"/>
    <property type="match status" value="1"/>
</dbReference>
<evidence type="ECO:0000256" key="6">
    <source>
        <dbReference type="ARBA" id="ARBA00022801"/>
    </source>
</evidence>
<dbReference type="EC" id="3.2.1.14" evidence="4"/>
<evidence type="ECO:0000313" key="14">
    <source>
        <dbReference type="Proteomes" id="UP001303222"/>
    </source>
</evidence>
<dbReference type="GO" id="GO:0005576">
    <property type="term" value="C:extracellular region"/>
    <property type="evidence" value="ECO:0007669"/>
    <property type="project" value="UniProtKB-SubCell"/>
</dbReference>
<evidence type="ECO:0000256" key="10">
    <source>
        <dbReference type="ARBA" id="ARBA00023326"/>
    </source>
</evidence>
<gene>
    <name evidence="13" type="ORF">QBC32DRAFT_374717</name>
</gene>
<comment type="subcellular location">
    <subcellularLocation>
        <location evidence="2">Secreted</location>
    </subcellularLocation>
</comment>
<dbReference type="GO" id="GO:0006032">
    <property type="term" value="P:chitin catabolic process"/>
    <property type="evidence" value="ECO:0007669"/>
    <property type="project" value="UniProtKB-KW"/>
</dbReference>
<dbReference type="InterPro" id="IPR017853">
    <property type="entry name" value="GH"/>
</dbReference>
<dbReference type="PANTHER" id="PTHR11177">
    <property type="entry name" value="CHITINASE"/>
    <property type="match status" value="1"/>
</dbReference>
<dbReference type="InterPro" id="IPR029070">
    <property type="entry name" value="Chitinase_insertion_sf"/>
</dbReference>
<dbReference type="Gene3D" id="3.20.20.80">
    <property type="entry name" value="Glycosidases"/>
    <property type="match status" value="1"/>
</dbReference>
<evidence type="ECO:0000256" key="5">
    <source>
        <dbReference type="ARBA" id="ARBA00022525"/>
    </source>
</evidence>
<dbReference type="GO" id="GO:0000272">
    <property type="term" value="P:polysaccharide catabolic process"/>
    <property type="evidence" value="ECO:0007669"/>
    <property type="project" value="UniProtKB-KW"/>
</dbReference>
<sequence length="919" mass="102338">MDSETEEGIFKLATDAKLYNSQLQVFISVGGWTFSDNGTVTQPLLSEISSTEANRQKFADNVVKFCNKWGFNGLDIDWEYPGAPDRGGKPEDTDNFTRLMKTLRQTFNGSPRRLGLTFTIPSSYWYLKWFDLPGLLQYADWTNLMSYDLHGTWDRNNPIGAIAQGHTNLTEIKLAAELLWRVGVKPEQVALGYGFYGRSFELSNPSCSTPGCPFLGGAREGPCSKTSGILMYYEIEAILKQVPNLKPVLDKTAAVKYLVFDKNQWISYDDKDTFGQKIDWANSVGFGGSLIWAADTDDDKFTAMSGFLGKQVSHIDTTPIALEQNSVNIAQTHNALAGKDCALYEKSECRSQSDLDNNHVRCPDGKAPIGWDKAGCKNGGKPICCSGDYYPQNCQWRGSGGDCNGQCHVGEQKIHGSSWGGGFKSESSTHKCSRGGKAFCCEAGDWKNVISGCYWTKCGDSCALGRKSMLSSHDGCTISHPSKQYCCPTDTLLHDCQWRGSLTDCPVANCEKDEVNVALDPQGDRLLTCHYAFQHLRGTALGGLLQGQRSSTTQGTCEKTTCEINPLYCTGTTDDYGVPDTPVSKRSLSVIEKRGPGRPFKWTTLEGNPMETWSRAYPTRQQYMRLLLFRLAGLSDQYYEMRQRECDRRRLQGFRIETEEPPANTEVEHALPILLLSRYAAVASHGMHWATGHVMHPRSNPIPNGDRTRTPAVSESFWRNTWDNAQGLTTEVAVGDSFRTRQPSQAMAEALGSNTSPSNFLLLNEAVNGAKGEMEAFKRHMSDDRLRRLIDRSVAGDADATTEILESLQEIQAVFTYLNLADVITRQDNVVATVRNVLRDTENQTPEAQGLVAHWDEFYPHYMSQVSEYQREVVTNQTTAVQTAFRSSTSNQRETILDGINAIQNNINNMIYPFEDPPQ</sequence>
<evidence type="ECO:0000256" key="9">
    <source>
        <dbReference type="ARBA" id="ARBA00023295"/>
    </source>
</evidence>
<dbReference type="InterPro" id="IPR011583">
    <property type="entry name" value="Chitinase_II/V-like_cat"/>
</dbReference>
<evidence type="ECO:0000256" key="1">
    <source>
        <dbReference type="ARBA" id="ARBA00000822"/>
    </source>
</evidence>
<evidence type="ECO:0000256" key="11">
    <source>
        <dbReference type="RuleBase" id="RU000489"/>
    </source>
</evidence>
<keyword evidence="9 11" id="KW-0326">Glycosidase</keyword>
<dbReference type="SUPFAM" id="SSF54556">
    <property type="entry name" value="Chitinase insertion domain"/>
    <property type="match status" value="1"/>
</dbReference>
<evidence type="ECO:0000256" key="7">
    <source>
        <dbReference type="ARBA" id="ARBA00023024"/>
    </source>
</evidence>
<dbReference type="Proteomes" id="UP001303222">
    <property type="component" value="Unassembled WGS sequence"/>
</dbReference>
<comment type="similarity">
    <text evidence="3">Belongs to the glycosyl hydrolase 18 family. Chitinase class V subfamily.</text>
</comment>
<organism evidence="13 14">
    <name type="scientific">Pseudoneurospora amorphoporcata</name>
    <dbReference type="NCBI Taxonomy" id="241081"/>
    <lineage>
        <taxon>Eukaryota</taxon>
        <taxon>Fungi</taxon>
        <taxon>Dikarya</taxon>
        <taxon>Ascomycota</taxon>
        <taxon>Pezizomycotina</taxon>
        <taxon>Sordariomycetes</taxon>
        <taxon>Sordariomycetidae</taxon>
        <taxon>Sordariales</taxon>
        <taxon>Sordariaceae</taxon>
        <taxon>Pseudoneurospora</taxon>
    </lineage>
</organism>
<keyword evidence="7" id="KW-0146">Chitin degradation</keyword>
<keyword evidence="8" id="KW-0119">Carbohydrate metabolism</keyword>
<dbReference type="SMART" id="SM00636">
    <property type="entry name" value="Glyco_18"/>
    <property type="match status" value="1"/>
</dbReference>
<dbReference type="GO" id="GO:0008843">
    <property type="term" value="F:endochitinase activity"/>
    <property type="evidence" value="ECO:0007669"/>
    <property type="project" value="UniProtKB-EC"/>
</dbReference>
<feature type="domain" description="GH18" evidence="12">
    <location>
        <begin position="1"/>
        <end position="311"/>
    </location>
</feature>
<keyword evidence="14" id="KW-1185">Reference proteome</keyword>
<dbReference type="PROSITE" id="PS51910">
    <property type="entry name" value="GH18_2"/>
    <property type="match status" value="1"/>
</dbReference>
<dbReference type="Pfam" id="PF00704">
    <property type="entry name" value="Glyco_hydro_18"/>
    <property type="match status" value="1"/>
</dbReference>
<keyword evidence="6 11" id="KW-0378">Hydrolase</keyword>
<proteinExistence type="inferred from homology"/>
<name>A0AAN6NJQ5_9PEZI</name>
<keyword evidence="10" id="KW-0624">Polysaccharide degradation</keyword>
<accession>A0AAN6NJQ5</accession>
<reference evidence="13" key="1">
    <citation type="journal article" date="2023" name="Mol. Phylogenet. Evol.">
        <title>Genome-scale phylogeny and comparative genomics of the fungal order Sordariales.</title>
        <authorList>
            <person name="Hensen N."/>
            <person name="Bonometti L."/>
            <person name="Westerberg I."/>
            <person name="Brannstrom I.O."/>
            <person name="Guillou S."/>
            <person name="Cros-Aarteil S."/>
            <person name="Calhoun S."/>
            <person name="Haridas S."/>
            <person name="Kuo A."/>
            <person name="Mondo S."/>
            <person name="Pangilinan J."/>
            <person name="Riley R."/>
            <person name="LaButti K."/>
            <person name="Andreopoulos B."/>
            <person name="Lipzen A."/>
            <person name="Chen C."/>
            <person name="Yan M."/>
            <person name="Daum C."/>
            <person name="Ng V."/>
            <person name="Clum A."/>
            <person name="Steindorff A."/>
            <person name="Ohm R.A."/>
            <person name="Martin F."/>
            <person name="Silar P."/>
            <person name="Natvig D.O."/>
            <person name="Lalanne C."/>
            <person name="Gautier V."/>
            <person name="Ament-Velasquez S.L."/>
            <person name="Kruys A."/>
            <person name="Hutchinson M.I."/>
            <person name="Powell A.J."/>
            <person name="Barry K."/>
            <person name="Miller A.N."/>
            <person name="Grigoriev I.V."/>
            <person name="Debuchy R."/>
            <person name="Gladieux P."/>
            <person name="Hiltunen Thoren M."/>
            <person name="Johannesson H."/>
        </authorList>
    </citation>
    <scope>NUCLEOTIDE SEQUENCE</scope>
    <source>
        <strain evidence="13">CBS 626.80</strain>
    </source>
</reference>
<evidence type="ECO:0000256" key="4">
    <source>
        <dbReference type="ARBA" id="ARBA00012729"/>
    </source>
</evidence>
<dbReference type="SUPFAM" id="SSF51445">
    <property type="entry name" value="(Trans)glycosidases"/>
    <property type="match status" value="1"/>
</dbReference>
<comment type="catalytic activity">
    <reaction evidence="1">
        <text>Random endo-hydrolysis of N-acetyl-beta-D-glucosaminide (1-&gt;4)-beta-linkages in chitin and chitodextrins.</text>
        <dbReference type="EC" id="3.2.1.14"/>
    </reaction>
</comment>
<reference evidence="13" key="2">
    <citation type="submission" date="2023-06" db="EMBL/GenBank/DDBJ databases">
        <authorList>
            <consortium name="Lawrence Berkeley National Laboratory"/>
            <person name="Mondo S.J."/>
            <person name="Hensen N."/>
            <person name="Bonometti L."/>
            <person name="Westerberg I."/>
            <person name="Brannstrom I.O."/>
            <person name="Guillou S."/>
            <person name="Cros-Aarteil S."/>
            <person name="Calhoun S."/>
            <person name="Haridas S."/>
            <person name="Kuo A."/>
            <person name="Pangilinan J."/>
            <person name="Riley R."/>
            <person name="Labutti K."/>
            <person name="Andreopoulos B."/>
            <person name="Lipzen A."/>
            <person name="Chen C."/>
            <person name="Yanf M."/>
            <person name="Daum C."/>
            <person name="Ng V."/>
            <person name="Clum A."/>
            <person name="Steindorff A."/>
            <person name="Ohm R."/>
            <person name="Martin F."/>
            <person name="Silar P."/>
            <person name="Natvig D."/>
            <person name="Lalanne C."/>
            <person name="Gautier V."/>
            <person name="Ament-Velasquez S.L."/>
            <person name="Kruys A."/>
            <person name="Hutchinson M.I."/>
            <person name="Powell A.J."/>
            <person name="Barry K."/>
            <person name="Miller A.N."/>
            <person name="Grigoriev I.V."/>
            <person name="Debuchy R."/>
            <person name="Gladieux P."/>
            <person name="Thoren M.H."/>
            <person name="Johannesson H."/>
        </authorList>
    </citation>
    <scope>NUCLEOTIDE SEQUENCE</scope>
    <source>
        <strain evidence="13">CBS 626.80</strain>
    </source>
</reference>
<evidence type="ECO:0000313" key="13">
    <source>
        <dbReference type="EMBL" id="KAK3946800.1"/>
    </source>
</evidence>
<evidence type="ECO:0000256" key="8">
    <source>
        <dbReference type="ARBA" id="ARBA00023277"/>
    </source>
</evidence>
<dbReference type="InterPro" id="IPR050314">
    <property type="entry name" value="Glycosyl_Hydrlase_18"/>
</dbReference>
<dbReference type="InterPro" id="IPR001223">
    <property type="entry name" value="Glyco_hydro18_cat"/>
</dbReference>
<dbReference type="PANTHER" id="PTHR11177:SF397">
    <property type="entry name" value="CHITINASE"/>
    <property type="match status" value="1"/>
</dbReference>
<evidence type="ECO:0000259" key="12">
    <source>
        <dbReference type="PROSITE" id="PS51910"/>
    </source>
</evidence>
<dbReference type="AlphaFoldDB" id="A0AAN6NJQ5"/>
<dbReference type="GO" id="GO:0008061">
    <property type="term" value="F:chitin binding"/>
    <property type="evidence" value="ECO:0007669"/>
    <property type="project" value="InterPro"/>
</dbReference>
<comment type="caution">
    <text evidence="13">The sequence shown here is derived from an EMBL/GenBank/DDBJ whole genome shotgun (WGS) entry which is preliminary data.</text>
</comment>
<evidence type="ECO:0000256" key="2">
    <source>
        <dbReference type="ARBA" id="ARBA00004613"/>
    </source>
</evidence>
<keyword evidence="5" id="KW-0964">Secreted</keyword>
<evidence type="ECO:0000256" key="3">
    <source>
        <dbReference type="ARBA" id="ARBA00008682"/>
    </source>
</evidence>
<dbReference type="EMBL" id="MU859514">
    <property type="protein sequence ID" value="KAK3946800.1"/>
    <property type="molecule type" value="Genomic_DNA"/>
</dbReference>